<organism evidence="2 3">
    <name type="scientific">Halarchaeum salinum</name>
    <dbReference type="NCBI Taxonomy" id="489912"/>
    <lineage>
        <taxon>Archaea</taxon>
        <taxon>Methanobacteriati</taxon>
        <taxon>Methanobacteriota</taxon>
        <taxon>Stenosarchaea group</taxon>
        <taxon>Halobacteria</taxon>
        <taxon>Halobacteriales</taxon>
        <taxon>Halobacteriaceae</taxon>
    </lineage>
</organism>
<gene>
    <name evidence="2" type="ORF">GCM10009066_18200</name>
</gene>
<name>A0AAV3S8P5_9EURY</name>
<dbReference type="EMBL" id="BAAABL010000055">
    <property type="protein sequence ID" value="GAA0304677.1"/>
    <property type="molecule type" value="Genomic_DNA"/>
</dbReference>
<accession>A0AAV3S8P5</accession>
<dbReference type="AlphaFoldDB" id="A0AAV3S8P5"/>
<comment type="caution">
    <text evidence="2">The sequence shown here is derived from an EMBL/GenBank/DDBJ whole genome shotgun (WGS) entry which is preliminary data.</text>
</comment>
<proteinExistence type="predicted"/>
<dbReference type="Proteomes" id="UP001500837">
    <property type="component" value="Unassembled WGS sequence"/>
</dbReference>
<evidence type="ECO:0000313" key="2">
    <source>
        <dbReference type="EMBL" id="GAA0304677.1"/>
    </source>
</evidence>
<dbReference type="RefSeq" id="WP_211313474.1">
    <property type="nucleotide sequence ID" value="NZ_BAAABL010000055.1"/>
</dbReference>
<evidence type="ECO:0000256" key="1">
    <source>
        <dbReference type="SAM" id="Coils"/>
    </source>
</evidence>
<evidence type="ECO:0000313" key="3">
    <source>
        <dbReference type="Proteomes" id="UP001500837"/>
    </source>
</evidence>
<reference evidence="2 3" key="1">
    <citation type="journal article" date="2019" name="Int. J. Syst. Evol. Microbiol.">
        <title>The Global Catalogue of Microorganisms (GCM) 10K type strain sequencing project: providing services to taxonomists for standard genome sequencing and annotation.</title>
        <authorList>
            <consortium name="The Broad Institute Genomics Platform"/>
            <consortium name="The Broad Institute Genome Sequencing Center for Infectious Disease"/>
            <person name="Wu L."/>
            <person name="Ma J."/>
        </authorList>
    </citation>
    <scope>NUCLEOTIDE SEQUENCE [LARGE SCALE GENOMIC DNA]</scope>
    <source>
        <strain evidence="2 3">JCM 16330</strain>
    </source>
</reference>
<keyword evidence="3" id="KW-1185">Reference proteome</keyword>
<protein>
    <submittedName>
        <fullName evidence="2">Uncharacterized protein</fullName>
    </submittedName>
</protein>
<keyword evidence="1" id="KW-0175">Coiled coil</keyword>
<feature type="coiled-coil region" evidence="1">
    <location>
        <begin position="14"/>
        <end position="41"/>
    </location>
</feature>
<sequence>MSSETADLQTRLEAIKQEHRRRHLSDELDELAETMEETILQRVLAKAFFKEDVEIEHETRKEVQEVLELLERGQYEAVEERLDALKSDVDTAETLVQNRIQELRLKHNSTVTAMRRLNERVERVSSMRLKMLEGLLNDWRWKEQVYMGDEDANLDTLKENAREYGEDMRSAFDELKEELFGAYPDEIRDLIYRMIEDERLSYADLTDDQRRLLAESDIREYIELTLS</sequence>